<sequence length="71" mass="8313">MEKKNNDMELSLEKALEKRSKSSLYFSLRTADVNLCKTRVEELDSIIDKLTSKIEILEKKIEKMNLKLLPQ</sequence>
<dbReference type="AlphaFoldDB" id="L7K051"/>
<dbReference type="VEuPathDB" id="MicrosporidiaDB:THOM_0027"/>
<organism evidence="2 3">
    <name type="scientific">Trachipleistophora hominis</name>
    <name type="common">Microsporidian parasite</name>
    <dbReference type="NCBI Taxonomy" id="72359"/>
    <lineage>
        <taxon>Eukaryota</taxon>
        <taxon>Fungi</taxon>
        <taxon>Fungi incertae sedis</taxon>
        <taxon>Microsporidia</taxon>
        <taxon>Pleistophoridae</taxon>
        <taxon>Trachipleistophora</taxon>
    </lineage>
</organism>
<dbReference type="EMBL" id="JH993798">
    <property type="protein sequence ID" value="ELQ77000.1"/>
    <property type="molecule type" value="Genomic_DNA"/>
</dbReference>
<dbReference type="HOGENOM" id="CLU_2741833_0_0_1"/>
<dbReference type="Proteomes" id="UP000011185">
    <property type="component" value="Unassembled WGS sequence"/>
</dbReference>
<accession>L7K051</accession>
<gene>
    <name evidence="2" type="ORF">THOM_0027</name>
</gene>
<feature type="coiled-coil region" evidence="1">
    <location>
        <begin position="40"/>
        <end position="67"/>
    </location>
</feature>
<dbReference type="InParanoid" id="L7K051"/>
<name>L7K051_TRAHO</name>
<reference evidence="2 3" key="1">
    <citation type="journal article" date="2012" name="PLoS Pathog.">
        <title>The genome of the obligate intracellular parasite Trachipleistophora hominis: new insights into microsporidian genome dynamics and reductive evolution.</title>
        <authorList>
            <person name="Heinz E."/>
            <person name="Williams T.A."/>
            <person name="Nakjang S."/>
            <person name="Noel C.J."/>
            <person name="Swan D.C."/>
            <person name="Goldberg A.V."/>
            <person name="Harris S.R."/>
            <person name="Weinmaier T."/>
            <person name="Markert S."/>
            <person name="Becher D."/>
            <person name="Bernhardt J."/>
            <person name="Dagan T."/>
            <person name="Hacker C."/>
            <person name="Lucocq J.M."/>
            <person name="Schweder T."/>
            <person name="Rattei T."/>
            <person name="Hall N."/>
            <person name="Hirt R.P."/>
            <person name="Embley T.M."/>
        </authorList>
    </citation>
    <scope>NUCLEOTIDE SEQUENCE [LARGE SCALE GENOMIC DNA]</scope>
</reference>
<evidence type="ECO:0000313" key="2">
    <source>
        <dbReference type="EMBL" id="ELQ77000.1"/>
    </source>
</evidence>
<protein>
    <submittedName>
        <fullName evidence="2">Uncharacterized protein</fullName>
    </submittedName>
</protein>
<keyword evidence="3" id="KW-1185">Reference proteome</keyword>
<keyword evidence="1" id="KW-0175">Coiled coil</keyword>
<evidence type="ECO:0000313" key="3">
    <source>
        <dbReference type="Proteomes" id="UP000011185"/>
    </source>
</evidence>
<proteinExistence type="predicted"/>
<evidence type="ECO:0000256" key="1">
    <source>
        <dbReference type="SAM" id="Coils"/>
    </source>
</evidence>